<dbReference type="OrthoDB" id="5148320at2759"/>
<feature type="compositionally biased region" description="Basic and acidic residues" evidence="1">
    <location>
        <begin position="1"/>
        <end position="20"/>
    </location>
</feature>
<dbReference type="Proteomes" id="UP000039046">
    <property type="component" value="Unassembled WGS sequence"/>
</dbReference>
<keyword evidence="3" id="KW-1185">Reference proteome</keyword>
<dbReference type="EMBL" id="CDHN01000007">
    <property type="protein sequence ID" value="CEJ94713.1"/>
    <property type="molecule type" value="Genomic_DNA"/>
</dbReference>
<name>A0A0A1TRU7_9HYPO</name>
<sequence>MARRHSSECHHHCAKMEKTRIRQSPVDGPQAQFTRNHHYRQALVHFNKSIQHLITALPSRKSEMTYMQKEMVIMTNIIYIGICGMLEDDAQIHSHRINFVNLLEQLHFGDEDPSSRRGIMRFDDLLSIVLAIDGNIDAKGALRIRWDRNWVVQVPECPKFTSITQTYTQLLPFLYRSLDAKKATFGSGLDGPDRYKARRLLLEAYKVKLDAFEATRTPSINTTHDDNALKVINLFFRAFSLKESVASQPTRSDVIREEERIFPLLDELDDILSQGSSSRIEAYSEESPPMTFSLTPCALLDIILIFCSSAAARRKGIHLLKKWPHNNNGESSHDLVTLYSAHLAHELDAPRRTLEAQRTGEAMKPSFANGGLPEGVFDGHNSCECITELYVCRGHRMADVIMQNKGSQRYVGFRTHYEIRHKLPYTFYPLD</sequence>
<reference evidence="2 3" key="1">
    <citation type="journal article" date="2015" name="Genome Announc.">
        <title>Draft Genome Sequence and Gene Annotation of the Entomopathogenic Fungus Verticillium hemipterigenum.</title>
        <authorList>
            <person name="Horn F."/>
            <person name="Habel A."/>
            <person name="Scharf D.H."/>
            <person name="Dworschak J."/>
            <person name="Brakhage A.A."/>
            <person name="Guthke R."/>
            <person name="Hertweck C."/>
            <person name="Linde J."/>
        </authorList>
    </citation>
    <scope>NUCLEOTIDE SEQUENCE [LARGE SCALE GENOMIC DNA]</scope>
</reference>
<accession>A0A0A1TRU7</accession>
<feature type="region of interest" description="Disordered" evidence="1">
    <location>
        <begin position="1"/>
        <end position="31"/>
    </location>
</feature>
<evidence type="ECO:0000313" key="2">
    <source>
        <dbReference type="EMBL" id="CEJ94713.1"/>
    </source>
</evidence>
<organism evidence="2 3">
    <name type="scientific">[Torrubiella] hemipterigena</name>
    <dbReference type="NCBI Taxonomy" id="1531966"/>
    <lineage>
        <taxon>Eukaryota</taxon>
        <taxon>Fungi</taxon>
        <taxon>Dikarya</taxon>
        <taxon>Ascomycota</taxon>
        <taxon>Pezizomycotina</taxon>
        <taxon>Sordariomycetes</taxon>
        <taxon>Hypocreomycetidae</taxon>
        <taxon>Hypocreales</taxon>
        <taxon>Clavicipitaceae</taxon>
        <taxon>Clavicipitaceae incertae sedis</taxon>
        <taxon>'Torrubiella' clade</taxon>
    </lineage>
</organism>
<dbReference type="HOGENOM" id="CLU_011409_6_2_1"/>
<protein>
    <submittedName>
        <fullName evidence="2">Uncharacterized protein</fullName>
    </submittedName>
</protein>
<evidence type="ECO:0000313" key="3">
    <source>
        <dbReference type="Proteomes" id="UP000039046"/>
    </source>
</evidence>
<gene>
    <name evidence="2" type="ORF">VHEMI10230</name>
</gene>
<dbReference type="AlphaFoldDB" id="A0A0A1TRU7"/>
<proteinExistence type="predicted"/>
<evidence type="ECO:0000256" key="1">
    <source>
        <dbReference type="SAM" id="MobiDB-lite"/>
    </source>
</evidence>